<dbReference type="GO" id="GO:0008757">
    <property type="term" value="F:S-adenosylmethionine-dependent methyltransferase activity"/>
    <property type="evidence" value="ECO:0007669"/>
    <property type="project" value="InterPro"/>
</dbReference>
<feature type="domain" description="Methyltransferase type 11" evidence="1">
    <location>
        <begin position="67"/>
        <end position="156"/>
    </location>
</feature>
<dbReference type="PANTHER" id="PTHR42912">
    <property type="entry name" value="METHYLTRANSFERASE"/>
    <property type="match status" value="1"/>
</dbReference>
<dbReference type="InterPro" id="IPR029063">
    <property type="entry name" value="SAM-dependent_MTases_sf"/>
</dbReference>
<dbReference type="RefSeq" id="WP_135177760.1">
    <property type="nucleotide sequence ID" value="NZ_SPQT01000025.1"/>
</dbReference>
<evidence type="ECO:0000259" key="1">
    <source>
        <dbReference type="Pfam" id="PF08241"/>
    </source>
</evidence>
<dbReference type="CDD" id="cd02440">
    <property type="entry name" value="AdoMet_MTases"/>
    <property type="match status" value="1"/>
</dbReference>
<evidence type="ECO:0000313" key="3">
    <source>
        <dbReference type="Proteomes" id="UP000297966"/>
    </source>
</evidence>
<dbReference type="Gene3D" id="3.40.50.150">
    <property type="entry name" value="Vaccinia Virus protein VP39"/>
    <property type="match status" value="1"/>
</dbReference>
<name>A0A4Y9LIE2_9BRAD</name>
<reference evidence="2 3" key="1">
    <citation type="submission" date="2019-03" db="EMBL/GenBank/DDBJ databases">
        <title>Bradyrhizobium diversity isolated from nodules of Chamaecrista fasciculata.</title>
        <authorList>
            <person name="Klepa M.S."/>
            <person name="Urquiaga M.O."/>
            <person name="Hungria M."/>
            <person name="Delamuta J.R."/>
        </authorList>
    </citation>
    <scope>NUCLEOTIDE SEQUENCE [LARGE SCALE GENOMIC DNA]</scope>
    <source>
        <strain evidence="2 3">CNPSo 3448</strain>
    </source>
</reference>
<dbReference type="OrthoDB" id="7856199at2"/>
<gene>
    <name evidence="2" type="ORF">E4K65_33460</name>
</gene>
<keyword evidence="2" id="KW-0489">Methyltransferase</keyword>
<dbReference type="Proteomes" id="UP000297966">
    <property type="component" value="Unassembled WGS sequence"/>
</dbReference>
<dbReference type="InterPro" id="IPR050508">
    <property type="entry name" value="Methyltransf_Superfamily"/>
</dbReference>
<protein>
    <submittedName>
        <fullName evidence="2">Class I SAM-dependent methyltransferase</fullName>
    </submittedName>
</protein>
<dbReference type="Pfam" id="PF08241">
    <property type="entry name" value="Methyltransf_11"/>
    <property type="match status" value="1"/>
</dbReference>
<dbReference type="AlphaFoldDB" id="A0A4Y9LIE2"/>
<dbReference type="EMBL" id="SPQT01000025">
    <property type="protein sequence ID" value="TFV43141.1"/>
    <property type="molecule type" value="Genomic_DNA"/>
</dbReference>
<organism evidence="2 3">
    <name type="scientific">Bradyrhizobium niftali</name>
    <dbReference type="NCBI Taxonomy" id="2560055"/>
    <lineage>
        <taxon>Bacteria</taxon>
        <taxon>Pseudomonadati</taxon>
        <taxon>Pseudomonadota</taxon>
        <taxon>Alphaproteobacteria</taxon>
        <taxon>Hyphomicrobiales</taxon>
        <taxon>Nitrobacteraceae</taxon>
        <taxon>Bradyrhizobium</taxon>
    </lineage>
</organism>
<comment type="caution">
    <text evidence="2">The sequence shown here is derived from an EMBL/GenBank/DDBJ whole genome shotgun (WGS) entry which is preliminary data.</text>
</comment>
<evidence type="ECO:0000313" key="2">
    <source>
        <dbReference type="EMBL" id="TFV43141.1"/>
    </source>
</evidence>
<dbReference type="SUPFAM" id="SSF53335">
    <property type="entry name" value="S-adenosyl-L-methionine-dependent methyltransferases"/>
    <property type="match status" value="1"/>
</dbReference>
<dbReference type="InterPro" id="IPR013216">
    <property type="entry name" value="Methyltransf_11"/>
</dbReference>
<keyword evidence="3" id="KW-1185">Reference proteome</keyword>
<keyword evidence="2" id="KW-0808">Transferase</keyword>
<dbReference type="GO" id="GO:0032259">
    <property type="term" value="P:methylation"/>
    <property type="evidence" value="ECO:0007669"/>
    <property type="project" value="UniProtKB-KW"/>
</dbReference>
<sequence length="227" mass="25694">MPNSARSLIGPLLQTILPSMMKRRAELKYWRERHSAENQFLSNTHYEPLYTSAFELDRSVYSGKRILDVGCGPRGSLEWADVAAQRVGLDPLVPDYRRLGIDRHKMEYCAAPSHKIPFPNVHFDIVTCLNALDHVDDFEGTVAEIKRVTKPGGLFLLSVELDHPPTPAEPITITRDQLRAFSPEFEPVHEELFGTPEDHNLHAAILSKLPYVPNQPGIYVGKMRRTS</sequence>
<proteinExistence type="predicted"/>
<dbReference type="PANTHER" id="PTHR42912:SF93">
    <property type="entry name" value="N6-ADENOSINE-METHYLTRANSFERASE TMT1A"/>
    <property type="match status" value="1"/>
</dbReference>
<accession>A0A4Y9LIE2</accession>